<protein>
    <submittedName>
        <fullName evidence="4">4'-phosphopantetheinyl transferase superfamily protein</fullName>
    </submittedName>
</protein>
<dbReference type="SUPFAM" id="SSF56214">
    <property type="entry name" value="4'-phosphopantetheinyl transferase"/>
    <property type="match status" value="2"/>
</dbReference>
<dbReference type="GO" id="GO:0008897">
    <property type="term" value="F:holo-[acyl-carrier-protein] synthase activity"/>
    <property type="evidence" value="ECO:0007669"/>
    <property type="project" value="InterPro"/>
</dbReference>
<gene>
    <name evidence="4" type="ORF">D2917_07025</name>
</gene>
<evidence type="ECO:0000313" key="5">
    <source>
        <dbReference type="Proteomes" id="UP000325743"/>
    </source>
</evidence>
<feature type="domain" description="4'-phosphopantetheinyl transferase" evidence="3">
    <location>
        <begin position="103"/>
        <end position="170"/>
    </location>
</feature>
<dbReference type="InterPro" id="IPR037143">
    <property type="entry name" value="4-PPantetheinyl_Trfase_dom_sf"/>
</dbReference>
<dbReference type="GO" id="GO:0019878">
    <property type="term" value="P:lysine biosynthetic process via aminoadipic acid"/>
    <property type="evidence" value="ECO:0007669"/>
    <property type="project" value="TreeGrafter"/>
</dbReference>
<organism evidence="4 5">
    <name type="scientific">Cupriavidus oxalaticus</name>
    <dbReference type="NCBI Taxonomy" id="96344"/>
    <lineage>
        <taxon>Bacteria</taxon>
        <taxon>Pseudomonadati</taxon>
        <taxon>Pseudomonadota</taxon>
        <taxon>Betaproteobacteria</taxon>
        <taxon>Burkholderiales</taxon>
        <taxon>Burkholderiaceae</taxon>
        <taxon>Cupriavidus</taxon>
    </lineage>
</organism>
<evidence type="ECO:0000259" key="3">
    <source>
        <dbReference type="Pfam" id="PF01648"/>
    </source>
</evidence>
<dbReference type="GO" id="GO:0000287">
    <property type="term" value="F:magnesium ion binding"/>
    <property type="evidence" value="ECO:0007669"/>
    <property type="project" value="InterPro"/>
</dbReference>
<dbReference type="InterPro" id="IPR050559">
    <property type="entry name" value="P-Pant_transferase_sf"/>
</dbReference>
<evidence type="ECO:0000256" key="1">
    <source>
        <dbReference type="ARBA" id="ARBA00010990"/>
    </source>
</evidence>
<keyword evidence="2 4" id="KW-0808">Transferase</keyword>
<dbReference type="PANTHER" id="PTHR12215:SF10">
    <property type="entry name" value="L-AMINOADIPATE-SEMIALDEHYDE DEHYDROGENASE-PHOSPHOPANTETHEINYL TRANSFERASE"/>
    <property type="match status" value="1"/>
</dbReference>
<dbReference type="Proteomes" id="UP000325743">
    <property type="component" value="Chromosome 1"/>
</dbReference>
<proteinExistence type="inferred from homology"/>
<sequence>MATWLRIGCVTELAVPAPGVQSWLSGGELARLASMPSARRSAQFVAGRRLARSLLADAFGGRWQDWTLSAGADEAPAVSGPAPASVSISHSGDHVACAVGTAPLGLDLEACRARKGLAALHEAITTAAERSAMASHLPASADAVQRFTHAWTLKEAGIKYHGGGLFASMLGHGLSLEAAADANSANACTWLLDGHVLALCGADMHALAAPALPAPRYWRLVRAAATMNA</sequence>
<evidence type="ECO:0000256" key="2">
    <source>
        <dbReference type="ARBA" id="ARBA00022679"/>
    </source>
</evidence>
<comment type="similarity">
    <text evidence="1">Belongs to the P-Pant transferase superfamily. Gsp/Sfp/HetI/AcpT family.</text>
</comment>
<dbReference type="EMBL" id="CP032518">
    <property type="protein sequence ID" value="QEZ44009.1"/>
    <property type="molecule type" value="Genomic_DNA"/>
</dbReference>
<evidence type="ECO:0000313" key="4">
    <source>
        <dbReference type="EMBL" id="QEZ44009.1"/>
    </source>
</evidence>
<accession>A0A5P3VGI6</accession>
<dbReference type="Pfam" id="PF01648">
    <property type="entry name" value="ACPS"/>
    <property type="match status" value="1"/>
</dbReference>
<reference evidence="4 5" key="1">
    <citation type="submission" date="2018-09" db="EMBL/GenBank/DDBJ databases">
        <title>Complete genome sequence of Cupriavidus oxalaticus T2, a bacterium capable of phenol tolerance and degradation.</title>
        <authorList>
            <person name="Yan J."/>
        </authorList>
    </citation>
    <scope>NUCLEOTIDE SEQUENCE [LARGE SCALE GENOMIC DNA]</scope>
    <source>
        <strain evidence="4 5">T2</strain>
    </source>
</reference>
<dbReference type="Gene3D" id="3.90.470.20">
    <property type="entry name" value="4'-phosphopantetheinyl transferase domain"/>
    <property type="match status" value="1"/>
</dbReference>
<dbReference type="RefSeq" id="WP_151070117.1">
    <property type="nucleotide sequence ID" value="NZ_CP032518.1"/>
</dbReference>
<dbReference type="InterPro" id="IPR008278">
    <property type="entry name" value="4-PPantetheinyl_Trfase_dom"/>
</dbReference>
<dbReference type="PANTHER" id="PTHR12215">
    <property type="entry name" value="PHOSPHOPANTETHEINE TRANSFERASE"/>
    <property type="match status" value="1"/>
</dbReference>
<name>A0A5P3VGI6_9BURK</name>
<dbReference type="GO" id="GO:0005829">
    <property type="term" value="C:cytosol"/>
    <property type="evidence" value="ECO:0007669"/>
    <property type="project" value="TreeGrafter"/>
</dbReference>
<dbReference type="AlphaFoldDB" id="A0A5P3VGI6"/>